<evidence type="ECO:0000313" key="7">
    <source>
        <dbReference type="Proteomes" id="UP000250369"/>
    </source>
</evidence>
<evidence type="ECO:0000313" key="6">
    <source>
        <dbReference type="EMBL" id="RAV22936.1"/>
    </source>
</evidence>
<keyword evidence="4 5" id="KW-0472">Membrane</keyword>
<dbReference type="EMBL" id="QMFB01000001">
    <property type="protein sequence ID" value="RAV22936.1"/>
    <property type="molecule type" value="Genomic_DNA"/>
</dbReference>
<evidence type="ECO:0000256" key="1">
    <source>
        <dbReference type="ARBA" id="ARBA00004141"/>
    </source>
</evidence>
<feature type="transmembrane region" description="Helical" evidence="5">
    <location>
        <begin position="380"/>
        <end position="401"/>
    </location>
</feature>
<sequence>MSQLQTNISQTPGSAKKSNLLLWGGLPVVLLIAMIAAIMTLGTGVDEASPVPIENMDVEKMVLTNEGITLKVLNSGPEALTIAQVMVDDAYWNFQMNPSATIPRMGRATITIPYPWVEGDAHEIRMISSNSTIFDQGIDVAFKTPEMNGERIGKYALIGIYVGVIPIALGLLWFPFIRRFSMRGMHAVLAFTAGLLLYLIVDTFEEGLEFAAKAPSIFQGTGLVWFGALLSLLFLTAVDQASDRKARGQDGEGKSLAFKLATGIGLHNFGEGLAIGTAFAVGEAALGTFLIIGFTLHNMTEGIGIAAPLTKAKPTWRTFAVLAIIGGAPAILGVWSGGLILNNSLAALFFGIGTGAIAQVVYVIAKMIMKESAKHAYPLLSWRNFASVCLGIAVMYATALLV</sequence>
<dbReference type="GO" id="GO:0016020">
    <property type="term" value="C:membrane"/>
    <property type="evidence" value="ECO:0007669"/>
    <property type="project" value="UniProtKB-SubCell"/>
</dbReference>
<evidence type="ECO:0000256" key="5">
    <source>
        <dbReference type="SAM" id="Phobius"/>
    </source>
</evidence>
<name>A0A329MVL6_9BACL</name>
<feature type="transmembrane region" description="Helical" evidence="5">
    <location>
        <begin position="319"/>
        <end position="341"/>
    </location>
</feature>
<keyword evidence="7" id="KW-1185">Reference proteome</keyword>
<evidence type="ECO:0000256" key="4">
    <source>
        <dbReference type="ARBA" id="ARBA00023136"/>
    </source>
</evidence>
<accession>A0A329MVL6</accession>
<feature type="transmembrane region" description="Helical" evidence="5">
    <location>
        <begin position="186"/>
        <end position="204"/>
    </location>
</feature>
<dbReference type="Pfam" id="PF02535">
    <property type="entry name" value="Zip"/>
    <property type="match status" value="1"/>
</dbReference>
<keyword evidence="2 5" id="KW-0812">Transmembrane</keyword>
<reference evidence="6 7" key="1">
    <citation type="journal article" date="2009" name="Int. J. Syst. Evol. Microbiol.">
        <title>Paenibacillus contaminans sp. nov., isolated from a contaminated laboratory plate.</title>
        <authorList>
            <person name="Chou J.H."/>
            <person name="Lee J.H."/>
            <person name="Lin M.C."/>
            <person name="Chang P.S."/>
            <person name="Arun A.B."/>
            <person name="Young C.C."/>
            <person name="Chen W.M."/>
        </authorList>
    </citation>
    <scope>NUCLEOTIDE SEQUENCE [LARGE SCALE GENOMIC DNA]</scope>
    <source>
        <strain evidence="6 7">CKOBP-6</strain>
    </source>
</reference>
<dbReference type="GO" id="GO:0046873">
    <property type="term" value="F:metal ion transmembrane transporter activity"/>
    <property type="evidence" value="ECO:0007669"/>
    <property type="project" value="InterPro"/>
</dbReference>
<evidence type="ECO:0000256" key="3">
    <source>
        <dbReference type="ARBA" id="ARBA00022989"/>
    </source>
</evidence>
<feature type="transmembrane region" description="Helical" evidence="5">
    <location>
        <begin position="20"/>
        <end position="42"/>
    </location>
</feature>
<comment type="subcellular location">
    <subcellularLocation>
        <location evidence="1">Membrane</location>
        <topology evidence="1">Multi-pass membrane protein</topology>
    </subcellularLocation>
</comment>
<feature type="transmembrane region" description="Helical" evidence="5">
    <location>
        <begin position="347"/>
        <end position="368"/>
    </location>
</feature>
<evidence type="ECO:0000256" key="2">
    <source>
        <dbReference type="ARBA" id="ARBA00022692"/>
    </source>
</evidence>
<dbReference type="AlphaFoldDB" id="A0A329MVL6"/>
<gene>
    <name evidence="6" type="ORF">DQG23_01665</name>
</gene>
<dbReference type="Proteomes" id="UP000250369">
    <property type="component" value="Unassembled WGS sequence"/>
</dbReference>
<feature type="transmembrane region" description="Helical" evidence="5">
    <location>
        <begin position="216"/>
        <end position="238"/>
    </location>
</feature>
<proteinExistence type="predicted"/>
<dbReference type="InterPro" id="IPR003689">
    <property type="entry name" value="ZIP"/>
</dbReference>
<comment type="caution">
    <text evidence="6">The sequence shown here is derived from an EMBL/GenBank/DDBJ whole genome shotgun (WGS) entry which is preliminary data.</text>
</comment>
<organism evidence="6 7">
    <name type="scientific">Paenibacillus contaminans</name>
    <dbReference type="NCBI Taxonomy" id="450362"/>
    <lineage>
        <taxon>Bacteria</taxon>
        <taxon>Bacillati</taxon>
        <taxon>Bacillota</taxon>
        <taxon>Bacilli</taxon>
        <taxon>Bacillales</taxon>
        <taxon>Paenibacillaceae</taxon>
        <taxon>Paenibacillus</taxon>
    </lineage>
</organism>
<protein>
    <submittedName>
        <fullName evidence="6">ZIP family metal transporter</fullName>
    </submittedName>
</protein>
<dbReference type="RefSeq" id="WP_113029045.1">
    <property type="nucleotide sequence ID" value="NZ_QMFB01000001.1"/>
</dbReference>
<feature type="transmembrane region" description="Helical" evidence="5">
    <location>
        <begin position="155"/>
        <end position="174"/>
    </location>
</feature>
<keyword evidence="3 5" id="KW-1133">Transmembrane helix</keyword>